<sequence length="56" mass="5992">MTSQEIATERPANGKFVAFTTIAAVVAAAAAFNSSTLGLEPWVMFAGWVAWFTRPT</sequence>
<feature type="transmembrane region" description="Helical" evidence="1">
    <location>
        <begin position="12"/>
        <end position="32"/>
    </location>
</feature>
<dbReference type="STRING" id="1716141.STSP_12460"/>
<proteinExistence type="predicted"/>
<keyword evidence="1" id="KW-1133">Transmembrane helix</keyword>
<evidence type="ECO:0000313" key="3">
    <source>
        <dbReference type="Proteomes" id="UP000077381"/>
    </source>
</evidence>
<dbReference type="AlphaFoldDB" id="A0A177HWV2"/>
<dbReference type="Proteomes" id="UP000077381">
    <property type="component" value="Unassembled WGS sequence"/>
</dbReference>
<dbReference type="EMBL" id="LOHS01000044">
    <property type="protein sequence ID" value="OAH15383.1"/>
    <property type="molecule type" value="Genomic_DNA"/>
</dbReference>
<keyword evidence="1" id="KW-0472">Membrane</keyword>
<comment type="caution">
    <text evidence="2">The sequence shown here is derived from an EMBL/GenBank/DDBJ whole genome shotgun (WGS) entry which is preliminary data.</text>
</comment>
<protein>
    <submittedName>
        <fullName evidence="2">Uncharacterized protein</fullName>
    </submittedName>
</protein>
<evidence type="ECO:0000313" key="2">
    <source>
        <dbReference type="EMBL" id="OAH15383.1"/>
    </source>
</evidence>
<name>A0A177HWV2_9ACTN</name>
<keyword evidence="3" id="KW-1185">Reference proteome</keyword>
<gene>
    <name evidence="2" type="ORF">STSP_12460</name>
</gene>
<dbReference type="PATRIC" id="fig|1716141.3.peg.1315"/>
<accession>A0A177HWV2</accession>
<evidence type="ECO:0000256" key="1">
    <source>
        <dbReference type="SAM" id="Phobius"/>
    </source>
</evidence>
<organism evidence="2 3">
    <name type="scientific">Streptomyces jeddahensis</name>
    <dbReference type="NCBI Taxonomy" id="1716141"/>
    <lineage>
        <taxon>Bacteria</taxon>
        <taxon>Bacillati</taxon>
        <taxon>Actinomycetota</taxon>
        <taxon>Actinomycetes</taxon>
        <taxon>Kitasatosporales</taxon>
        <taxon>Streptomycetaceae</taxon>
        <taxon>Streptomyces</taxon>
    </lineage>
</organism>
<keyword evidence="1" id="KW-0812">Transmembrane</keyword>
<reference evidence="2 3" key="1">
    <citation type="submission" date="2015-12" db="EMBL/GenBank/DDBJ databases">
        <title>Genome sequence of Streptomyces sp. G25.</title>
        <authorList>
            <person name="Poehlein A."/>
            <person name="Roettig A."/>
            <person name="Hiessl S."/>
            <person name="Hauschild P."/>
            <person name="Schauer J."/>
            <person name="Madkour M.H."/>
            <person name="Al-Ansari A.M."/>
            <person name="Almakishah N.H."/>
            <person name="Steinbuechel A."/>
            <person name="Daniel R."/>
        </authorList>
    </citation>
    <scope>NUCLEOTIDE SEQUENCE [LARGE SCALE GENOMIC DNA]</scope>
    <source>
        <strain evidence="3">G25(2015)</strain>
    </source>
</reference>